<name>A0A852YWC2_9ACTN</name>
<dbReference type="PANTHER" id="PTHR43187">
    <property type="entry name" value="GLUTAMINE AMIDOTRANSFERASE DUG3-RELATED"/>
    <property type="match status" value="1"/>
</dbReference>
<dbReference type="GO" id="GO:0016740">
    <property type="term" value="F:transferase activity"/>
    <property type="evidence" value="ECO:0007669"/>
    <property type="project" value="UniProtKB-KW"/>
</dbReference>
<dbReference type="GO" id="GO:0016811">
    <property type="term" value="F:hydrolase activity, acting on carbon-nitrogen (but not peptide) bonds, in linear amides"/>
    <property type="evidence" value="ECO:0007669"/>
    <property type="project" value="UniProtKB-UniRule"/>
</dbReference>
<dbReference type="RefSeq" id="WP_179534809.1">
    <property type="nucleotide sequence ID" value="NZ_JACBYW010000002.1"/>
</dbReference>
<dbReference type="Gene3D" id="3.60.20.10">
    <property type="entry name" value="Glutamine Phosphoribosylpyrophosphate, subunit 1, domain 1"/>
    <property type="match status" value="1"/>
</dbReference>
<keyword evidence="4" id="KW-0808">Transferase</keyword>
<gene>
    <name evidence="2" type="primary">egtC</name>
    <name evidence="4" type="ORF">FHR84_001652</name>
</gene>
<evidence type="ECO:0000259" key="3">
    <source>
        <dbReference type="PROSITE" id="PS51278"/>
    </source>
</evidence>
<dbReference type="AlphaFoldDB" id="A0A852YWC2"/>
<keyword evidence="1 2" id="KW-0315">Glutamine amidotransferase</keyword>
<dbReference type="InterPro" id="IPR026869">
    <property type="entry name" value="EgtC-like"/>
</dbReference>
<dbReference type="GO" id="GO:0052699">
    <property type="term" value="P:ergothioneine biosynthetic process"/>
    <property type="evidence" value="ECO:0007669"/>
    <property type="project" value="UniProtKB-UniRule"/>
</dbReference>
<dbReference type="InterPro" id="IPR017808">
    <property type="entry name" value="EgtC"/>
</dbReference>
<dbReference type="HAMAP" id="MF_02036">
    <property type="entry name" value="EgtC"/>
    <property type="match status" value="1"/>
</dbReference>
<comment type="caution">
    <text evidence="4">The sequence shown here is derived from an EMBL/GenBank/DDBJ whole genome shotgun (WGS) entry which is preliminary data.</text>
</comment>
<dbReference type="SUPFAM" id="SSF56235">
    <property type="entry name" value="N-terminal nucleophile aminohydrolases (Ntn hydrolases)"/>
    <property type="match status" value="1"/>
</dbReference>
<dbReference type="Proteomes" id="UP000548304">
    <property type="component" value="Unassembled WGS sequence"/>
</dbReference>
<evidence type="ECO:0000313" key="5">
    <source>
        <dbReference type="Proteomes" id="UP000548304"/>
    </source>
</evidence>
<dbReference type="Pfam" id="PF13230">
    <property type="entry name" value="GATase_4"/>
    <property type="match status" value="1"/>
</dbReference>
<dbReference type="InterPro" id="IPR032889">
    <property type="entry name" value="EgtC_Actinobacteria"/>
</dbReference>
<dbReference type="InterPro" id="IPR017932">
    <property type="entry name" value="GATase_2_dom"/>
</dbReference>
<comment type="function">
    <text evidence="2">Catalyzes the hydrolysis of the gamma-glutamyl amide bond of hercynyl-gamma-L-glutamyl-L-cysteine sulfoxide to produce hercynylcysteine sulfoxide, a step in the biosynthesis pathway of ergothioneine.</text>
</comment>
<organism evidence="4 5">
    <name type="scientific">Actinopolyspora biskrensis</name>
    <dbReference type="NCBI Taxonomy" id="1470178"/>
    <lineage>
        <taxon>Bacteria</taxon>
        <taxon>Bacillati</taxon>
        <taxon>Actinomycetota</taxon>
        <taxon>Actinomycetes</taxon>
        <taxon>Actinopolysporales</taxon>
        <taxon>Actinopolysporaceae</taxon>
        <taxon>Actinopolyspora</taxon>
    </lineage>
</organism>
<proteinExistence type="inferred from homology"/>
<dbReference type="EMBL" id="JACBYW010000002">
    <property type="protein sequence ID" value="NYH78330.1"/>
    <property type="molecule type" value="Genomic_DNA"/>
</dbReference>
<keyword evidence="5" id="KW-1185">Reference proteome</keyword>
<sequence length="268" mass="28026">MCRHVGYLGPLVGLDELLLHPAHSLLEQTWAPNDMRAGGTVNVDGFGVGWYARDGTVPKRYRAEGPMWADGNFAELAGCVRSGAVVGAIRSATGSTSAVRTACAPFGSGPWLFSHNGSVPGWPDTLADLADKLDPADLVTLDAPVDSALVWALLRHRLDGGQPPADAVRDTLAEVVAAAPRARMNLLLSDGETLIATTWSHSLAVCRTDEAVLLASEPFDPPVEVLGGTGASGNGGPDWHPVAEGSLVIADRVSTSCTPLFETSPESR</sequence>
<protein>
    <recommendedName>
        <fullName evidence="2">Gamma-glutamyl-hercynylcysteine sulfoxide hydrolase</fullName>
        <ecNumber evidence="2">3.5.1.118</ecNumber>
    </recommendedName>
    <alternativeName>
        <fullName evidence="2">Gamma-glutamyl hercynylcysteine S-oxide hydrolase</fullName>
    </alternativeName>
</protein>
<dbReference type="InterPro" id="IPR052373">
    <property type="entry name" value="Gamma-glu_amide_hydrolase"/>
</dbReference>
<reference evidence="4 5" key="1">
    <citation type="submission" date="2020-07" db="EMBL/GenBank/DDBJ databases">
        <title>Genomic Encyclopedia of Type Strains, Phase III (KMG-III): the genomes of soil and plant-associated and newly described type strains.</title>
        <authorList>
            <person name="Whitman W."/>
        </authorList>
    </citation>
    <scope>NUCLEOTIDE SEQUENCE [LARGE SCALE GENOMIC DNA]</scope>
    <source>
        <strain evidence="4 5">CECT 8576</strain>
    </source>
</reference>
<dbReference type="InterPro" id="IPR029055">
    <property type="entry name" value="Ntn_hydrolases_N"/>
</dbReference>
<comment type="catalytic activity">
    <reaction evidence="2">
        <text>gamma-L-glutamyl-hercynylcysteine S-oxide + H2O = S-(hercyn-2-yl)-L-cysteine S-oxide + L-glutamate</text>
        <dbReference type="Rhea" id="RHEA:42684"/>
        <dbReference type="ChEBI" id="CHEBI:15377"/>
        <dbReference type="ChEBI" id="CHEBI:29985"/>
        <dbReference type="ChEBI" id="CHEBI:82703"/>
        <dbReference type="ChEBI" id="CHEBI:82706"/>
        <dbReference type="EC" id="3.5.1.118"/>
    </reaction>
</comment>
<evidence type="ECO:0000256" key="1">
    <source>
        <dbReference type="ARBA" id="ARBA00022962"/>
    </source>
</evidence>
<keyword evidence="2 4" id="KW-0378">Hydrolase</keyword>
<dbReference type="PANTHER" id="PTHR43187:SF2">
    <property type="entry name" value="GAMMA-GLUTAMYL-HERCYNYLCYSTEINE SULFOXIDE HYDROLASE"/>
    <property type="match status" value="1"/>
</dbReference>
<dbReference type="PROSITE" id="PS51278">
    <property type="entry name" value="GATASE_TYPE_2"/>
    <property type="match status" value="1"/>
</dbReference>
<accession>A0A852YWC2</accession>
<comment type="pathway">
    <text evidence="2">Amino-acid biosynthesis; ergothioneine biosynthesis.</text>
</comment>
<feature type="domain" description="Glutamine amidotransferase type-2" evidence="3">
    <location>
        <begin position="2"/>
        <end position="268"/>
    </location>
</feature>
<dbReference type="EC" id="3.5.1.118" evidence="2"/>
<dbReference type="NCBIfam" id="TIGR03442">
    <property type="entry name" value="ergothioneine biosynthesis protein EgtC"/>
    <property type="match status" value="1"/>
</dbReference>
<dbReference type="UniPathway" id="UPA01014"/>
<evidence type="ECO:0000256" key="2">
    <source>
        <dbReference type="HAMAP-Rule" id="MF_02036"/>
    </source>
</evidence>
<dbReference type="CDD" id="cd01908">
    <property type="entry name" value="YafJ"/>
    <property type="match status" value="1"/>
</dbReference>
<evidence type="ECO:0000313" key="4">
    <source>
        <dbReference type="EMBL" id="NYH78330.1"/>
    </source>
</evidence>